<dbReference type="STRING" id="930992.A0A0D0AS66"/>
<organism evidence="1 2">
    <name type="scientific">Suillus luteus UH-Slu-Lm8-n1</name>
    <dbReference type="NCBI Taxonomy" id="930992"/>
    <lineage>
        <taxon>Eukaryota</taxon>
        <taxon>Fungi</taxon>
        <taxon>Dikarya</taxon>
        <taxon>Basidiomycota</taxon>
        <taxon>Agaricomycotina</taxon>
        <taxon>Agaricomycetes</taxon>
        <taxon>Agaricomycetidae</taxon>
        <taxon>Boletales</taxon>
        <taxon>Suillineae</taxon>
        <taxon>Suillaceae</taxon>
        <taxon>Suillus</taxon>
    </lineage>
</organism>
<dbReference type="EMBL" id="KN835698">
    <property type="protein sequence ID" value="KIK34823.1"/>
    <property type="molecule type" value="Genomic_DNA"/>
</dbReference>
<gene>
    <name evidence="1" type="ORF">CY34DRAFT_97222</name>
</gene>
<sequence>MVGIRDGFRLGVSSSILSTFLPPNHKSALDNSDIINAHIDKEHTASIYSDPYDPALFEQLFGPFRSSPLGVVFNPNSSKSCLIQDHSFPCNNSTLLLWTWIVLFCKPNKGVLGQRF</sequence>
<evidence type="ECO:0000313" key="2">
    <source>
        <dbReference type="Proteomes" id="UP000054485"/>
    </source>
</evidence>
<dbReference type="Proteomes" id="UP000054485">
    <property type="component" value="Unassembled WGS sequence"/>
</dbReference>
<reference evidence="2" key="2">
    <citation type="submission" date="2015-01" db="EMBL/GenBank/DDBJ databases">
        <title>Evolutionary Origins and Diversification of the Mycorrhizal Mutualists.</title>
        <authorList>
            <consortium name="DOE Joint Genome Institute"/>
            <consortium name="Mycorrhizal Genomics Consortium"/>
            <person name="Kohler A."/>
            <person name="Kuo A."/>
            <person name="Nagy L.G."/>
            <person name="Floudas D."/>
            <person name="Copeland A."/>
            <person name="Barry K.W."/>
            <person name="Cichocki N."/>
            <person name="Veneault-Fourrey C."/>
            <person name="LaButti K."/>
            <person name="Lindquist E.A."/>
            <person name="Lipzen A."/>
            <person name="Lundell T."/>
            <person name="Morin E."/>
            <person name="Murat C."/>
            <person name="Riley R."/>
            <person name="Ohm R."/>
            <person name="Sun H."/>
            <person name="Tunlid A."/>
            <person name="Henrissat B."/>
            <person name="Grigoriev I.V."/>
            <person name="Hibbett D.S."/>
            <person name="Martin F."/>
        </authorList>
    </citation>
    <scope>NUCLEOTIDE SEQUENCE [LARGE SCALE GENOMIC DNA]</scope>
    <source>
        <strain evidence="2">UH-Slu-Lm8-n1</strain>
    </source>
</reference>
<dbReference type="HOGENOM" id="CLU_2098458_0_0_1"/>
<dbReference type="OrthoDB" id="2678913at2759"/>
<name>A0A0D0AS66_9AGAM</name>
<reference evidence="1 2" key="1">
    <citation type="submission" date="2014-04" db="EMBL/GenBank/DDBJ databases">
        <authorList>
            <consortium name="DOE Joint Genome Institute"/>
            <person name="Kuo A."/>
            <person name="Ruytinx J."/>
            <person name="Rineau F."/>
            <person name="Colpaert J."/>
            <person name="Kohler A."/>
            <person name="Nagy L.G."/>
            <person name="Floudas D."/>
            <person name="Copeland A."/>
            <person name="Barry K.W."/>
            <person name="Cichocki N."/>
            <person name="Veneault-Fourrey C."/>
            <person name="LaButti K."/>
            <person name="Lindquist E.A."/>
            <person name="Lipzen A."/>
            <person name="Lundell T."/>
            <person name="Morin E."/>
            <person name="Murat C."/>
            <person name="Sun H."/>
            <person name="Tunlid A."/>
            <person name="Henrissat B."/>
            <person name="Grigoriev I.V."/>
            <person name="Hibbett D.S."/>
            <person name="Martin F."/>
            <person name="Nordberg H.P."/>
            <person name="Cantor M.N."/>
            <person name="Hua S.X."/>
        </authorList>
    </citation>
    <scope>NUCLEOTIDE SEQUENCE [LARGE SCALE GENOMIC DNA]</scope>
    <source>
        <strain evidence="1 2">UH-Slu-Lm8-n1</strain>
    </source>
</reference>
<protein>
    <submittedName>
        <fullName evidence="1">Uncharacterized protein</fullName>
    </submittedName>
</protein>
<accession>A0A0D0AS66</accession>
<dbReference type="AlphaFoldDB" id="A0A0D0AS66"/>
<keyword evidence="2" id="KW-1185">Reference proteome</keyword>
<dbReference type="InParanoid" id="A0A0D0AS66"/>
<proteinExistence type="predicted"/>
<evidence type="ECO:0000313" key="1">
    <source>
        <dbReference type="EMBL" id="KIK34823.1"/>
    </source>
</evidence>